<dbReference type="OrthoDB" id="10491719at2759"/>
<evidence type="ECO:0000313" key="2">
    <source>
        <dbReference type="Proteomes" id="UP000277580"/>
    </source>
</evidence>
<dbReference type="InParanoid" id="A0A3N4KNZ5"/>
<protein>
    <submittedName>
        <fullName evidence="1">Uncharacterized protein</fullName>
    </submittedName>
</protein>
<accession>A0A3N4KNZ5</accession>
<reference evidence="1 2" key="1">
    <citation type="journal article" date="2018" name="Nat. Ecol. Evol.">
        <title>Pezizomycetes genomes reveal the molecular basis of ectomycorrhizal truffle lifestyle.</title>
        <authorList>
            <person name="Murat C."/>
            <person name="Payen T."/>
            <person name="Noel B."/>
            <person name="Kuo A."/>
            <person name="Morin E."/>
            <person name="Chen J."/>
            <person name="Kohler A."/>
            <person name="Krizsan K."/>
            <person name="Balestrini R."/>
            <person name="Da Silva C."/>
            <person name="Montanini B."/>
            <person name="Hainaut M."/>
            <person name="Levati E."/>
            <person name="Barry K.W."/>
            <person name="Belfiori B."/>
            <person name="Cichocki N."/>
            <person name="Clum A."/>
            <person name="Dockter R.B."/>
            <person name="Fauchery L."/>
            <person name="Guy J."/>
            <person name="Iotti M."/>
            <person name="Le Tacon F."/>
            <person name="Lindquist E.A."/>
            <person name="Lipzen A."/>
            <person name="Malagnac F."/>
            <person name="Mello A."/>
            <person name="Molinier V."/>
            <person name="Miyauchi S."/>
            <person name="Poulain J."/>
            <person name="Riccioni C."/>
            <person name="Rubini A."/>
            <person name="Sitrit Y."/>
            <person name="Splivallo R."/>
            <person name="Traeger S."/>
            <person name="Wang M."/>
            <person name="Zifcakova L."/>
            <person name="Wipf D."/>
            <person name="Zambonelli A."/>
            <person name="Paolocci F."/>
            <person name="Nowrousian M."/>
            <person name="Ottonello S."/>
            <person name="Baldrian P."/>
            <person name="Spatafora J.W."/>
            <person name="Henrissat B."/>
            <person name="Nagy L.G."/>
            <person name="Aury J.M."/>
            <person name="Wincker P."/>
            <person name="Grigoriev I.V."/>
            <person name="Bonfante P."/>
            <person name="Martin F.M."/>
        </authorList>
    </citation>
    <scope>NUCLEOTIDE SEQUENCE [LARGE SCALE GENOMIC DNA]</scope>
    <source>
        <strain evidence="1 2">CCBAS932</strain>
    </source>
</reference>
<proteinExistence type="predicted"/>
<organism evidence="1 2">
    <name type="scientific">Morchella conica CCBAS932</name>
    <dbReference type="NCBI Taxonomy" id="1392247"/>
    <lineage>
        <taxon>Eukaryota</taxon>
        <taxon>Fungi</taxon>
        <taxon>Dikarya</taxon>
        <taxon>Ascomycota</taxon>
        <taxon>Pezizomycotina</taxon>
        <taxon>Pezizomycetes</taxon>
        <taxon>Pezizales</taxon>
        <taxon>Morchellaceae</taxon>
        <taxon>Morchella</taxon>
    </lineage>
</organism>
<gene>
    <name evidence="1" type="ORF">P167DRAFT_574361</name>
</gene>
<dbReference type="AlphaFoldDB" id="A0A3N4KNZ5"/>
<evidence type="ECO:0000313" key="1">
    <source>
        <dbReference type="EMBL" id="RPB12324.1"/>
    </source>
</evidence>
<name>A0A3N4KNZ5_9PEZI</name>
<dbReference type="EMBL" id="ML119129">
    <property type="protein sequence ID" value="RPB12324.1"/>
    <property type="molecule type" value="Genomic_DNA"/>
</dbReference>
<sequence length="187" mass="20358">MKIHPDTDLSRICERMATVSMTPRPSGVNKNRLTLIRDPKITSLRRRNVLGGWGAAFGAVDIDGKILLSARDIEKFNVSPGKYRTAVRRSPRLSAALGKISLAESALRGGKGYEYTYNSDSPLRGRMDVLGRQKYSTGSVGDRRRGLRRAGRIGDLRRRVDGGLTTLGADGVDPVQGGSACMTRDVV</sequence>
<dbReference type="Proteomes" id="UP000277580">
    <property type="component" value="Unassembled WGS sequence"/>
</dbReference>
<keyword evidence="2" id="KW-1185">Reference proteome</keyword>